<evidence type="ECO:0000313" key="2">
    <source>
        <dbReference type="EMBL" id="CAA9347110.1"/>
    </source>
</evidence>
<reference evidence="2" key="1">
    <citation type="submission" date="2020-02" db="EMBL/GenBank/DDBJ databases">
        <authorList>
            <person name="Meier V. D."/>
        </authorList>
    </citation>
    <scope>NUCLEOTIDE SEQUENCE</scope>
    <source>
        <strain evidence="2">AVDCRST_MAG16</strain>
    </source>
</reference>
<keyword evidence="2" id="KW-0645">Protease</keyword>
<feature type="domain" description="D-alanyl-D-alanine carboxypeptidase-like core" evidence="1">
    <location>
        <begin position="35"/>
        <end position="144"/>
    </location>
</feature>
<sequence>MARPEAACVGSTAGFANGQIPADVLCPLWGTSGQMLRADAAAAFNALSVKYAETFSSPICVTDSYRSYDEQVAVRILKPTLAAVPGTSNHGWGVALDLCDGIQTFGTPQHAWMQQNAMAFGWFHPSWAQAGGSKPEAWHWEFAG</sequence>
<dbReference type="GO" id="GO:0006508">
    <property type="term" value="P:proteolysis"/>
    <property type="evidence" value="ECO:0007669"/>
    <property type="project" value="InterPro"/>
</dbReference>
<dbReference type="PANTHER" id="PTHR34385:SF1">
    <property type="entry name" value="PEPTIDOGLYCAN L-ALANYL-D-GLUTAMATE ENDOPEPTIDASE CWLK"/>
    <property type="match status" value="1"/>
</dbReference>
<name>A0A6J4M0L9_9ACTN</name>
<keyword evidence="2" id="KW-0121">Carboxypeptidase</keyword>
<proteinExistence type="predicted"/>
<dbReference type="InterPro" id="IPR052179">
    <property type="entry name" value="DD-CPase-like"/>
</dbReference>
<protein>
    <submittedName>
        <fullName evidence="2">Peptidase M15B and M15C, D,D-carboxypeptidase VanY/endolysins</fullName>
    </submittedName>
</protein>
<dbReference type="Gene3D" id="3.30.1380.10">
    <property type="match status" value="1"/>
</dbReference>
<dbReference type="GO" id="GO:0004180">
    <property type="term" value="F:carboxypeptidase activity"/>
    <property type="evidence" value="ECO:0007669"/>
    <property type="project" value="UniProtKB-KW"/>
</dbReference>
<dbReference type="EMBL" id="CADCUE010000195">
    <property type="protein sequence ID" value="CAA9347110.1"/>
    <property type="molecule type" value="Genomic_DNA"/>
</dbReference>
<organism evidence="2">
    <name type="scientific">uncultured Frankineae bacterium</name>
    <dbReference type="NCBI Taxonomy" id="437475"/>
    <lineage>
        <taxon>Bacteria</taxon>
        <taxon>Bacillati</taxon>
        <taxon>Actinomycetota</taxon>
        <taxon>Actinomycetes</taxon>
        <taxon>Frankiales</taxon>
        <taxon>environmental samples</taxon>
    </lineage>
</organism>
<dbReference type="InterPro" id="IPR009045">
    <property type="entry name" value="Zn_M74/Hedgehog-like"/>
</dbReference>
<dbReference type="InterPro" id="IPR003709">
    <property type="entry name" value="VanY-like_core_dom"/>
</dbReference>
<dbReference type="SUPFAM" id="SSF55166">
    <property type="entry name" value="Hedgehog/DD-peptidase"/>
    <property type="match status" value="1"/>
</dbReference>
<dbReference type="PANTHER" id="PTHR34385">
    <property type="entry name" value="D-ALANYL-D-ALANINE CARBOXYPEPTIDASE"/>
    <property type="match status" value="1"/>
</dbReference>
<evidence type="ECO:0000259" key="1">
    <source>
        <dbReference type="Pfam" id="PF02557"/>
    </source>
</evidence>
<dbReference type="AlphaFoldDB" id="A0A6J4M0L9"/>
<keyword evidence="2" id="KW-0378">Hydrolase</keyword>
<accession>A0A6J4M0L9</accession>
<gene>
    <name evidence="2" type="ORF">AVDCRST_MAG16-2122</name>
</gene>
<dbReference type="Pfam" id="PF02557">
    <property type="entry name" value="VanY"/>
    <property type="match status" value="1"/>
</dbReference>
<dbReference type="CDD" id="cd14814">
    <property type="entry name" value="Peptidase_M15"/>
    <property type="match status" value="1"/>
</dbReference>